<accession>A0A8J7SMS1</accession>
<reference evidence="1" key="1">
    <citation type="submission" date="2021-01" db="EMBL/GenBank/DDBJ databases">
        <title>Modified the classification status of verrucomicrobia.</title>
        <authorList>
            <person name="Feng X."/>
        </authorList>
    </citation>
    <scope>NUCLEOTIDE SEQUENCE</scope>
    <source>
        <strain evidence="1">_KCTC 22039</strain>
    </source>
</reference>
<name>A0A8J7SMS1_9BACT</name>
<keyword evidence="2" id="KW-1185">Reference proteome</keyword>
<dbReference type="RefSeq" id="WP_200312263.1">
    <property type="nucleotide sequence ID" value="NZ_JAENIM010000044.1"/>
</dbReference>
<gene>
    <name evidence="1" type="ORF">JIN82_13895</name>
</gene>
<evidence type="ECO:0000313" key="1">
    <source>
        <dbReference type="EMBL" id="MBK1792250.1"/>
    </source>
</evidence>
<dbReference type="Proteomes" id="UP000624703">
    <property type="component" value="Unassembled WGS sequence"/>
</dbReference>
<organism evidence="1 2">
    <name type="scientific">Persicirhabdus sediminis</name>
    <dbReference type="NCBI Taxonomy" id="454144"/>
    <lineage>
        <taxon>Bacteria</taxon>
        <taxon>Pseudomonadati</taxon>
        <taxon>Verrucomicrobiota</taxon>
        <taxon>Verrucomicrobiia</taxon>
        <taxon>Verrucomicrobiales</taxon>
        <taxon>Verrucomicrobiaceae</taxon>
        <taxon>Persicirhabdus</taxon>
    </lineage>
</organism>
<dbReference type="EMBL" id="JAENIM010000044">
    <property type="protein sequence ID" value="MBK1792250.1"/>
    <property type="molecule type" value="Genomic_DNA"/>
</dbReference>
<sequence length="71" mass="8000">MSTDSNQSKKTADPILTMSEEEALDYLKKIAEQDAKNCAVQGIEMPVEALYQSHLESYRKRKASFDAMQGE</sequence>
<dbReference type="AlphaFoldDB" id="A0A8J7SMS1"/>
<comment type="caution">
    <text evidence="1">The sequence shown here is derived from an EMBL/GenBank/DDBJ whole genome shotgun (WGS) entry which is preliminary data.</text>
</comment>
<proteinExistence type="predicted"/>
<evidence type="ECO:0000313" key="2">
    <source>
        <dbReference type="Proteomes" id="UP000624703"/>
    </source>
</evidence>
<protein>
    <submittedName>
        <fullName evidence="1">Uncharacterized protein</fullName>
    </submittedName>
</protein>